<organism evidence="2 3">
    <name type="scientific">Nocardioides ganghwensis</name>
    <dbReference type="NCBI Taxonomy" id="252230"/>
    <lineage>
        <taxon>Bacteria</taxon>
        <taxon>Bacillati</taxon>
        <taxon>Actinomycetota</taxon>
        <taxon>Actinomycetes</taxon>
        <taxon>Propionibacteriales</taxon>
        <taxon>Nocardioidaceae</taxon>
        <taxon>Nocardioides</taxon>
    </lineage>
</organism>
<feature type="domain" description="Flavin reductase like" evidence="1">
    <location>
        <begin position="20"/>
        <end position="168"/>
    </location>
</feature>
<dbReference type="Proteomes" id="UP000293291">
    <property type="component" value="Unassembled WGS sequence"/>
</dbReference>
<sequence>MTIHTSHPFPTPDDPVRRLRGRLGGAVSLWTAGSADDPAGPSGLTVSSLLVAGGEPGRVLGLLDPDADLTEALLDTGRGVVQLLSWGHRELADAFAGTTPAPGGPWRLADWVATDHGPRLAQAAAWALVSVETDVEVGWSRLVTCTIDDLVVGDDPEPLVHRRGRYATPGG</sequence>
<dbReference type="GO" id="GO:0010181">
    <property type="term" value="F:FMN binding"/>
    <property type="evidence" value="ECO:0007669"/>
    <property type="project" value="InterPro"/>
</dbReference>
<dbReference type="RefSeq" id="WP_129455048.1">
    <property type="nucleotide sequence ID" value="NZ_JACXYX010000014.1"/>
</dbReference>
<evidence type="ECO:0000259" key="1">
    <source>
        <dbReference type="SMART" id="SM00903"/>
    </source>
</evidence>
<dbReference type="EMBL" id="SDWU01000010">
    <property type="protein sequence ID" value="RYC01915.1"/>
    <property type="molecule type" value="Genomic_DNA"/>
</dbReference>
<dbReference type="InterPro" id="IPR002563">
    <property type="entry name" value="Flavin_Rdtase-like_dom"/>
</dbReference>
<gene>
    <name evidence="2" type="ORF">EUA07_10165</name>
</gene>
<accession>A0A4Q2SCC5</accession>
<protein>
    <submittedName>
        <fullName evidence="2">Flavin reductase</fullName>
    </submittedName>
</protein>
<dbReference type="SMART" id="SM00903">
    <property type="entry name" value="Flavin_Reduct"/>
    <property type="match status" value="1"/>
</dbReference>
<dbReference type="OrthoDB" id="3394673at2"/>
<dbReference type="InterPro" id="IPR012349">
    <property type="entry name" value="Split_barrel_FMN-bd"/>
</dbReference>
<evidence type="ECO:0000313" key="2">
    <source>
        <dbReference type="EMBL" id="RYC01915.1"/>
    </source>
</evidence>
<dbReference type="Gene3D" id="2.30.110.10">
    <property type="entry name" value="Electron Transport, Fmn-binding Protein, Chain A"/>
    <property type="match status" value="1"/>
</dbReference>
<keyword evidence="3" id="KW-1185">Reference proteome</keyword>
<reference evidence="2 3" key="1">
    <citation type="submission" date="2019-01" db="EMBL/GenBank/DDBJ databases">
        <title>Novel species of Nocardioides.</title>
        <authorList>
            <person name="Liu Q."/>
            <person name="Xin Y.-H."/>
        </authorList>
    </citation>
    <scope>NUCLEOTIDE SEQUENCE [LARGE SCALE GENOMIC DNA]</scope>
    <source>
        <strain evidence="2 3">CGMCC 4.6875</strain>
    </source>
</reference>
<comment type="caution">
    <text evidence="2">The sequence shown here is derived from an EMBL/GenBank/DDBJ whole genome shotgun (WGS) entry which is preliminary data.</text>
</comment>
<dbReference type="SUPFAM" id="SSF50475">
    <property type="entry name" value="FMN-binding split barrel"/>
    <property type="match status" value="1"/>
</dbReference>
<dbReference type="AlphaFoldDB" id="A0A4Q2SCC5"/>
<evidence type="ECO:0000313" key="3">
    <source>
        <dbReference type="Proteomes" id="UP000293291"/>
    </source>
</evidence>
<dbReference type="GO" id="GO:0016646">
    <property type="term" value="F:oxidoreductase activity, acting on the CH-NH group of donors, NAD or NADP as acceptor"/>
    <property type="evidence" value="ECO:0007669"/>
    <property type="project" value="UniProtKB-ARBA"/>
</dbReference>
<proteinExistence type="predicted"/>
<name>A0A4Q2SCC5_9ACTN</name>
<dbReference type="Pfam" id="PF01613">
    <property type="entry name" value="Flavin_Reduct"/>
    <property type="match status" value="1"/>
</dbReference>